<comment type="caution">
    <text evidence="1">The sequence shown here is derived from an EMBL/GenBank/DDBJ whole genome shotgun (WGS) entry which is preliminary data.</text>
</comment>
<reference evidence="1 2" key="1">
    <citation type="submission" date="2019-08" db="EMBL/GenBank/DDBJ databases">
        <title>Whole genome of Aphis craccivora.</title>
        <authorList>
            <person name="Voronova N.V."/>
            <person name="Shulinski R.S."/>
            <person name="Bandarenka Y.V."/>
            <person name="Zhorov D.G."/>
            <person name="Warner D."/>
        </authorList>
    </citation>
    <scope>NUCLEOTIDE SEQUENCE [LARGE SCALE GENOMIC DNA]</scope>
    <source>
        <strain evidence="1">180601</strain>
        <tissue evidence="1">Whole Body</tissue>
    </source>
</reference>
<name>A0A6G0W055_APHCR</name>
<dbReference type="AlphaFoldDB" id="A0A6G0W055"/>
<sequence length="30" mass="3735">MLCNKENWELVERYVNLILGTKEKEEKLRR</sequence>
<evidence type="ECO:0000313" key="2">
    <source>
        <dbReference type="Proteomes" id="UP000478052"/>
    </source>
</evidence>
<organism evidence="1 2">
    <name type="scientific">Aphis craccivora</name>
    <name type="common">Cowpea aphid</name>
    <dbReference type="NCBI Taxonomy" id="307492"/>
    <lineage>
        <taxon>Eukaryota</taxon>
        <taxon>Metazoa</taxon>
        <taxon>Ecdysozoa</taxon>
        <taxon>Arthropoda</taxon>
        <taxon>Hexapoda</taxon>
        <taxon>Insecta</taxon>
        <taxon>Pterygota</taxon>
        <taxon>Neoptera</taxon>
        <taxon>Paraneoptera</taxon>
        <taxon>Hemiptera</taxon>
        <taxon>Sternorrhyncha</taxon>
        <taxon>Aphidomorpha</taxon>
        <taxon>Aphidoidea</taxon>
        <taxon>Aphididae</taxon>
        <taxon>Aphidini</taxon>
        <taxon>Aphis</taxon>
        <taxon>Aphis</taxon>
    </lineage>
</organism>
<evidence type="ECO:0000313" key="1">
    <source>
        <dbReference type="EMBL" id="KAF0717068.1"/>
    </source>
</evidence>
<accession>A0A6G0W055</accession>
<keyword evidence="2" id="KW-1185">Reference proteome</keyword>
<dbReference type="Proteomes" id="UP000478052">
    <property type="component" value="Unassembled WGS sequence"/>
</dbReference>
<dbReference type="EMBL" id="VUJU01009884">
    <property type="protein sequence ID" value="KAF0717068.1"/>
    <property type="molecule type" value="Genomic_DNA"/>
</dbReference>
<protein>
    <submittedName>
        <fullName evidence="1">Uncharacterized protein</fullName>
    </submittedName>
</protein>
<gene>
    <name evidence="1" type="ORF">FWK35_00028936</name>
</gene>
<proteinExistence type="predicted"/>